<organism evidence="3 4">
    <name type="scientific">Hymenoscyphus albidus</name>
    <dbReference type="NCBI Taxonomy" id="595503"/>
    <lineage>
        <taxon>Eukaryota</taxon>
        <taxon>Fungi</taxon>
        <taxon>Dikarya</taxon>
        <taxon>Ascomycota</taxon>
        <taxon>Pezizomycotina</taxon>
        <taxon>Leotiomycetes</taxon>
        <taxon>Helotiales</taxon>
        <taxon>Helotiaceae</taxon>
        <taxon>Hymenoscyphus</taxon>
    </lineage>
</organism>
<keyword evidence="1" id="KW-0596">Phosphopantetheine</keyword>
<keyword evidence="2" id="KW-0597">Phosphoprotein</keyword>
<comment type="caution">
    <text evidence="3">The sequence shown here is derived from an EMBL/GenBank/DDBJ whole genome shotgun (WGS) entry which is preliminary data.</text>
</comment>
<dbReference type="Pfam" id="PF23562">
    <property type="entry name" value="AMP-binding_C_3"/>
    <property type="match status" value="1"/>
</dbReference>
<dbReference type="AlphaFoldDB" id="A0A9N9M5W6"/>
<evidence type="ECO:0000313" key="3">
    <source>
        <dbReference type="EMBL" id="CAG8983676.1"/>
    </source>
</evidence>
<dbReference type="Proteomes" id="UP000701801">
    <property type="component" value="Unassembled WGS sequence"/>
</dbReference>
<protein>
    <submittedName>
        <fullName evidence="3">Uncharacterized protein</fullName>
    </submittedName>
</protein>
<dbReference type="PANTHER" id="PTHR43439">
    <property type="entry name" value="PHENYLACETATE-COENZYME A LIGASE"/>
    <property type="match status" value="1"/>
</dbReference>
<dbReference type="OrthoDB" id="429813at2759"/>
<gene>
    <name evidence="3" type="ORF">HYALB_00004108</name>
</gene>
<evidence type="ECO:0000256" key="1">
    <source>
        <dbReference type="ARBA" id="ARBA00022450"/>
    </source>
</evidence>
<sequence>MTTQKNQGERLLASRIDEIARETPERVWVSMPRDDNDLSKGFLDVTFRQFSNAINHAAHWLDLVLGSPTSDFEGFAYIGPPDARVAIIAVATVNQEESSKLSAQVLQLGQVEGFVGPPLLLKALCQDPVSLELVRNLDFINWGGAPLEKAIGDLLKDYVRMSPAFGTTEAGPYLTLLCEDPDDWQYYRFRDDALWQQIFMVYPELQKYHTKDLFRKHPKKDGLWIYSGRTDDVFILAGGSIVGAAVLEELIAKQPLVHTALVGGNGRERPFLLVELNRSNSAAVEDSDTTVSTFWPAVEAANETCYDYVKILKELVIVADPSKPFSRSGKETVLR</sequence>
<dbReference type="InterPro" id="IPR051414">
    <property type="entry name" value="Adenylate-forming_Reductase"/>
</dbReference>
<evidence type="ECO:0000313" key="4">
    <source>
        <dbReference type="Proteomes" id="UP000701801"/>
    </source>
</evidence>
<dbReference type="PANTHER" id="PTHR43439:SF2">
    <property type="entry name" value="ENZYME, PUTATIVE (JCVI)-RELATED"/>
    <property type="match status" value="1"/>
</dbReference>
<keyword evidence="4" id="KW-1185">Reference proteome</keyword>
<accession>A0A9N9M5W6</accession>
<reference evidence="3" key="1">
    <citation type="submission" date="2021-07" db="EMBL/GenBank/DDBJ databases">
        <authorList>
            <person name="Durling M."/>
        </authorList>
    </citation>
    <scope>NUCLEOTIDE SEQUENCE</scope>
</reference>
<name>A0A9N9M5W6_9HELO</name>
<dbReference type="EMBL" id="CAJVRM010000733">
    <property type="protein sequence ID" value="CAG8983676.1"/>
    <property type="molecule type" value="Genomic_DNA"/>
</dbReference>
<dbReference type="Gene3D" id="3.40.50.12780">
    <property type="entry name" value="N-terminal domain of ligase-like"/>
    <property type="match status" value="1"/>
</dbReference>
<dbReference type="SUPFAM" id="SSF56801">
    <property type="entry name" value="Acetyl-CoA synthetase-like"/>
    <property type="match status" value="1"/>
</dbReference>
<proteinExistence type="predicted"/>
<evidence type="ECO:0000256" key="2">
    <source>
        <dbReference type="ARBA" id="ARBA00022553"/>
    </source>
</evidence>
<dbReference type="InterPro" id="IPR042099">
    <property type="entry name" value="ANL_N_sf"/>
</dbReference>